<dbReference type="EMBL" id="BMKR01000009">
    <property type="protein sequence ID" value="GGF79626.1"/>
    <property type="molecule type" value="Genomic_DNA"/>
</dbReference>
<dbReference type="RefSeq" id="WP_189025373.1">
    <property type="nucleotide sequence ID" value="NZ_BMKR01000009.1"/>
</dbReference>
<gene>
    <name evidence="1" type="ORF">GCM10010912_25780</name>
</gene>
<reference evidence="1" key="1">
    <citation type="journal article" date="2014" name="Int. J. Syst. Evol. Microbiol.">
        <title>Complete genome sequence of Corynebacterium casei LMG S-19264T (=DSM 44701T), isolated from a smear-ripened cheese.</title>
        <authorList>
            <consortium name="US DOE Joint Genome Institute (JGI-PGF)"/>
            <person name="Walter F."/>
            <person name="Albersmeier A."/>
            <person name="Kalinowski J."/>
            <person name="Ruckert C."/>
        </authorList>
    </citation>
    <scope>NUCLEOTIDE SEQUENCE</scope>
    <source>
        <strain evidence="1">CGMCC 1.16134</strain>
    </source>
</reference>
<proteinExistence type="predicted"/>
<comment type="caution">
    <text evidence="1">The sequence shown here is derived from an EMBL/GenBank/DDBJ whole genome shotgun (WGS) entry which is preliminary data.</text>
</comment>
<evidence type="ECO:0000313" key="1">
    <source>
        <dbReference type="EMBL" id="GGF79626.1"/>
    </source>
</evidence>
<sequence>MTLVHMNQTDWKGLTDERLGAACMEPTFQRIRGKSPEIKTEVISHLTPGQKALCMFRVMYDHAKPSPAEYYAWISYMMDLPGYWSGVMEGLRFFGDANMIGMLEETQEALAARNTLLGKEWSSASLSDMERDEALRITVNSLFARFTEIASVSLQNIASYIRTHPQEFVQLEAEPFDPASI</sequence>
<reference evidence="1" key="2">
    <citation type="submission" date="2020-09" db="EMBL/GenBank/DDBJ databases">
        <authorList>
            <person name="Sun Q."/>
            <person name="Zhou Y."/>
        </authorList>
    </citation>
    <scope>NUCLEOTIDE SEQUENCE</scope>
    <source>
        <strain evidence="1">CGMCC 1.16134</strain>
    </source>
</reference>
<name>A0A917C9Q9_9BACL</name>
<keyword evidence="2" id="KW-1185">Reference proteome</keyword>
<dbReference type="AlphaFoldDB" id="A0A917C9Q9"/>
<evidence type="ECO:0000313" key="2">
    <source>
        <dbReference type="Proteomes" id="UP000637643"/>
    </source>
</evidence>
<dbReference type="Proteomes" id="UP000637643">
    <property type="component" value="Unassembled WGS sequence"/>
</dbReference>
<protein>
    <submittedName>
        <fullName evidence="1">Uncharacterized protein</fullName>
    </submittedName>
</protein>
<organism evidence="1 2">
    <name type="scientific">Paenibacillus albidus</name>
    <dbReference type="NCBI Taxonomy" id="2041023"/>
    <lineage>
        <taxon>Bacteria</taxon>
        <taxon>Bacillati</taxon>
        <taxon>Bacillota</taxon>
        <taxon>Bacilli</taxon>
        <taxon>Bacillales</taxon>
        <taxon>Paenibacillaceae</taxon>
        <taxon>Paenibacillus</taxon>
    </lineage>
</organism>
<accession>A0A917C9Q9</accession>